<keyword evidence="7" id="KW-0276">Fatty acid metabolism</keyword>
<dbReference type="PANTHER" id="PTHR42921">
    <property type="entry name" value="ACETOACETYL-COA SYNTHETASE"/>
    <property type="match status" value="1"/>
</dbReference>
<dbReference type="NCBIfam" id="TIGR01217">
    <property type="entry name" value="ac_ac_CoA_syn"/>
    <property type="match status" value="1"/>
</dbReference>
<dbReference type="Gene3D" id="3.40.50.12780">
    <property type="entry name" value="N-terminal domain of ligase-like"/>
    <property type="match status" value="1"/>
</dbReference>
<comment type="subcellular location">
    <subcellularLocation>
        <location evidence="7">Cytoplasm</location>
        <location evidence="7">Cytosol</location>
    </subcellularLocation>
</comment>
<keyword evidence="7" id="KW-0443">Lipid metabolism</keyword>
<evidence type="ECO:0000256" key="7">
    <source>
        <dbReference type="RuleBase" id="RU367019"/>
    </source>
</evidence>
<evidence type="ECO:0000256" key="6">
    <source>
        <dbReference type="ARBA" id="ARBA00022840"/>
    </source>
</evidence>
<proteinExistence type="inferred from homology"/>
<dbReference type="InterPro" id="IPR020845">
    <property type="entry name" value="AMP-binding_CS"/>
</dbReference>
<evidence type="ECO:0000256" key="1">
    <source>
        <dbReference type="ARBA" id="ARBA00006432"/>
    </source>
</evidence>
<evidence type="ECO:0000256" key="2">
    <source>
        <dbReference type="ARBA" id="ARBA00012988"/>
    </source>
</evidence>
<dbReference type="GO" id="GO:0006631">
    <property type="term" value="P:fatty acid metabolic process"/>
    <property type="evidence" value="ECO:0007669"/>
    <property type="project" value="UniProtKB-UniRule"/>
</dbReference>
<dbReference type="GO" id="GO:0005524">
    <property type="term" value="F:ATP binding"/>
    <property type="evidence" value="ECO:0007669"/>
    <property type="project" value="UniProtKB-UniRule"/>
</dbReference>
<dbReference type="InterPro" id="IPR000873">
    <property type="entry name" value="AMP-dep_synth/lig_dom"/>
</dbReference>
<dbReference type="SUPFAM" id="SSF56801">
    <property type="entry name" value="Acetyl-CoA synthetase-like"/>
    <property type="match status" value="1"/>
</dbReference>
<evidence type="ECO:0000313" key="10">
    <source>
        <dbReference type="Proteomes" id="UP000887013"/>
    </source>
</evidence>
<dbReference type="InterPro" id="IPR042099">
    <property type="entry name" value="ANL_N_sf"/>
</dbReference>
<evidence type="ECO:0000256" key="5">
    <source>
        <dbReference type="ARBA" id="ARBA00022741"/>
    </source>
</evidence>
<evidence type="ECO:0000259" key="8">
    <source>
        <dbReference type="Pfam" id="PF00501"/>
    </source>
</evidence>
<comment type="catalytic activity">
    <reaction evidence="7">
        <text>acetoacetate + ATP + CoA = acetoacetyl-CoA + AMP + diphosphate</text>
        <dbReference type="Rhea" id="RHEA:16117"/>
        <dbReference type="ChEBI" id="CHEBI:13705"/>
        <dbReference type="ChEBI" id="CHEBI:30616"/>
        <dbReference type="ChEBI" id="CHEBI:33019"/>
        <dbReference type="ChEBI" id="CHEBI:57286"/>
        <dbReference type="ChEBI" id="CHEBI:57287"/>
        <dbReference type="ChEBI" id="CHEBI:456215"/>
        <dbReference type="EC" id="6.2.1.16"/>
    </reaction>
</comment>
<keyword evidence="10" id="KW-1185">Reference proteome</keyword>
<dbReference type="Proteomes" id="UP000887013">
    <property type="component" value="Unassembled WGS sequence"/>
</dbReference>
<evidence type="ECO:0000313" key="9">
    <source>
        <dbReference type="EMBL" id="GFT43245.1"/>
    </source>
</evidence>
<keyword evidence="7" id="KW-0963">Cytoplasm</keyword>
<dbReference type="PROSITE" id="PS00455">
    <property type="entry name" value="AMP_BINDING"/>
    <property type="match status" value="1"/>
</dbReference>
<protein>
    <recommendedName>
        <fullName evidence="3 7">Acetoacetyl-CoA synthetase</fullName>
        <ecNumber evidence="2 7">6.2.1.16</ecNumber>
    </recommendedName>
</protein>
<accession>A0A8X6NZA8</accession>
<sequence length="713" mass="80743">MKDRRPHAFNHVIQFVIRLSRASEIVNDYESLATNARLFRELEKSPSQGSMIKTDICEHFLLPKVFAVSLTRHLLSSNHFLKKETDDYWDLHKWSVENLEQFWTEIWDFSGITYSRKYDKVIDLSIPLNKVPRWFEGAKLNFAENLLRYKDDRTALIIAGEDKETVYATYKEVNENAKQYAAALRKFGIKKGDIVACFMSNREEPVYAMLGTVSIGALWTGTLPLIGPEAVLNRLKQINPRILFTIDRFRNNGQEIEMLSKVKKIAEELTSLEKVIIVPSKEESKLKDISGIRNSCFLDEFLELGIEEDGTVPTMVFEQVSVSYPIFVSYTSGTTGLPKAIVHGSGGLLASIKDYCVYSNIAEGQAILSMSPVGWASWNIFTTYLFTGVKTVLFEGVPYFLSPTYLWDMVDELKLTMLNVSPSILDELEKRGYVPTEKHSLESLDLFLSGTSVVKPNNYDFVYNKIKKGIIFASGYGCTELMGGCIVFDRTLPIYRGENSCPSLGIDLECLNDSGKHVVGELGELVIKKSTPSLPLGLWGDKDGLLFHKTYFSKYPGKFVLGDLAVINPITKGVIVCCRSDETLKPKGVRFGSSEIYNIVNKFPEVRDSLCVAQYSRSNNERAVLFVKMKDGFSLNEELNTRIRQQVERELSSGHVPELILQTDAIPYNMNGKKMEIIVKKMINNMPYNAETVVNQESLKNFQNVPPYEDLKY</sequence>
<comment type="similarity">
    <text evidence="1 7">Belongs to the ATP-dependent AMP-binding enzyme family.</text>
</comment>
<dbReference type="Pfam" id="PF00501">
    <property type="entry name" value="AMP-binding"/>
    <property type="match status" value="1"/>
</dbReference>
<dbReference type="InterPro" id="IPR045851">
    <property type="entry name" value="AMP-bd_C_sf"/>
</dbReference>
<comment type="caution">
    <text evidence="9">The sequence shown here is derived from an EMBL/GenBank/DDBJ whole genome shotgun (WGS) entry which is preliminary data.</text>
</comment>
<dbReference type="GO" id="GO:0005829">
    <property type="term" value="C:cytosol"/>
    <property type="evidence" value="ECO:0007669"/>
    <property type="project" value="UniProtKB-SubCell"/>
</dbReference>
<name>A0A8X6NZA8_NEPPI</name>
<organism evidence="9 10">
    <name type="scientific">Nephila pilipes</name>
    <name type="common">Giant wood spider</name>
    <name type="synonym">Nephila maculata</name>
    <dbReference type="NCBI Taxonomy" id="299642"/>
    <lineage>
        <taxon>Eukaryota</taxon>
        <taxon>Metazoa</taxon>
        <taxon>Ecdysozoa</taxon>
        <taxon>Arthropoda</taxon>
        <taxon>Chelicerata</taxon>
        <taxon>Arachnida</taxon>
        <taxon>Araneae</taxon>
        <taxon>Araneomorphae</taxon>
        <taxon>Entelegynae</taxon>
        <taxon>Araneoidea</taxon>
        <taxon>Nephilidae</taxon>
        <taxon>Nephila</taxon>
    </lineage>
</organism>
<dbReference type="AlphaFoldDB" id="A0A8X6NZA8"/>
<evidence type="ECO:0000256" key="4">
    <source>
        <dbReference type="ARBA" id="ARBA00022598"/>
    </source>
</evidence>
<dbReference type="OrthoDB" id="10253869at2759"/>
<gene>
    <name evidence="9" type="primary">AACS</name>
    <name evidence="9" type="ORF">NPIL_42691</name>
</gene>
<keyword evidence="5 7" id="KW-0547">Nucleotide-binding</keyword>
<dbReference type="Gene3D" id="3.30.300.30">
    <property type="match status" value="1"/>
</dbReference>
<dbReference type="PANTHER" id="PTHR42921:SF1">
    <property type="entry name" value="ACETOACETYL-COA SYNTHETASE"/>
    <property type="match status" value="1"/>
</dbReference>
<dbReference type="EC" id="6.2.1.16" evidence="2 7"/>
<evidence type="ECO:0000256" key="3">
    <source>
        <dbReference type="ARBA" id="ARBA00015326"/>
    </source>
</evidence>
<feature type="domain" description="AMP-dependent synthetase/ligase" evidence="8">
    <location>
        <begin position="144"/>
        <end position="530"/>
    </location>
</feature>
<keyword evidence="6 7" id="KW-0067">ATP-binding</keyword>
<dbReference type="GO" id="GO:0030729">
    <property type="term" value="F:acetoacetate-CoA ligase activity"/>
    <property type="evidence" value="ECO:0007669"/>
    <property type="project" value="UniProtKB-UniRule"/>
</dbReference>
<comment type="function">
    <text evidence="7">Converts acetoacetate to acetoacetyl-CoA in the cytosol.</text>
</comment>
<dbReference type="EMBL" id="BMAW01064077">
    <property type="protein sequence ID" value="GFT43245.1"/>
    <property type="molecule type" value="Genomic_DNA"/>
</dbReference>
<reference evidence="9" key="1">
    <citation type="submission" date="2020-08" db="EMBL/GenBank/DDBJ databases">
        <title>Multicomponent nature underlies the extraordinary mechanical properties of spider dragline silk.</title>
        <authorList>
            <person name="Kono N."/>
            <person name="Nakamura H."/>
            <person name="Mori M."/>
            <person name="Yoshida Y."/>
            <person name="Ohtoshi R."/>
            <person name="Malay A.D."/>
            <person name="Moran D.A.P."/>
            <person name="Tomita M."/>
            <person name="Numata K."/>
            <person name="Arakawa K."/>
        </authorList>
    </citation>
    <scope>NUCLEOTIDE SEQUENCE</scope>
</reference>
<keyword evidence="4 7" id="KW-0436">Ligase</keyword>
<dbReference type="InterPro" id="IPR005914">
    <property type="entry name" value="Acac_CoA_synth"/>
</dbReference>